<reference evidence="6 7" key="1">
    <citation type="journal article" date="2012" name="Appl. Environ. Microbiol.">
        <title>Short-read sequencing for genomic analysis of the brown rot fungus Fibroporia radiculosa.</title>
        <authorList>
            <person name="Tang J.D."/>
            <person name="Perkins A.D."/>
            <person name="Sonstegard T.S."/>
            <person name="Schroeder S.G."/>
            <person name="Burgess S.C."/>
            <person name="Diehl S.V."/>
        </authorList>
    </citation>
    <scope>NUCLEOTIDE SEQUENCE [LARGE SCALE GENOMIC DNA]</scope>
    <source>
        <strain evidence="6 7">TFFH 294</strain>
    </source>
</reference>
<feature type="domain" description="Calponin-homology (CH)" evidence="5">
    <location>
        <begin position="417"/>
        <end position="550"/>
    </location>
</feature>
<dbReference type="Gene3D" id="1.10.418.10">
    <property type="entry name" value="Calponin-like domain"/>
    <property type="match status" value="4"/>
</dbReference>
<dbReference type="GO" id="GO:0051017">
    <property type="term" value="P:actin filament bundle assembly"/>
    <property type="evidence" value="ECO:0007669"/>
    <property type="project" value="InterPro"/>
</dbReference>
<dbReference type="InterPro" id="IPR001589">
    <property type="entry name" value="Actinin_actin-bd_CS"/>
</dbReference>
<proteinExistence type="predicted"/>
<evidence type="ECO:0000313" key="7">
    <source>
        <dbReference type="Proteomes" id="UP000006352"/>
    </source>
</evidence>
<dbReference type="PROSITE" id="PS00020">
    <property type="entry name" value="ACTININ_2"/>
    <property type="match status" value="1"/>
</dbReference>
<dbReference type="InterPro" id="IPR001715">
    <property type="entry name" value="CH_dom"/>
</dbReference>
<dbReference type="FunCoup" id="J4I9A0">
    <property type="interactions" value="103"/>
</dbReference>
<dbReference type="STRING" id="599839.J4I9A0"/>
<dbReference type="Pfam" id="PF00307">
    <property type="entry name" value="CH"/>
    <property type="match status" value="4"/>
</dbReference>
<feature type="domain" description="Calponin-homology (CH)" evidence="5">
    <location>
        <begin position="290"/>
        <end position="393"/>
    </location>
</feature>
<name>J4I9A0_9APHY</name>
<dbReference type="EMBL" id="HE797005">
    <property type="protein sequence ID" value="CCM00796.1"/>
    <property type="molecule type" value="Genomic_DNA"/>
</dbReference>
<dbReference type="InParanoid" id="J4I9A0"/>
<dbReference type="Proteomes" id="UP000006352">
    <property type="component" value="Unassembled WGS sequence"/>
</dbReference>
<evidence type="ECO:0000256" key="1">
    <source>
        <dbReference type="ARBA" id="ARBA00022723"/>
    </source>
</evidence>
<dbReference type="PROSITE" id="PS50021">
    <property type="entry name" value="CH"/>
    <property type="match status" value="4"/>
</dbReference>
<dbReference type="CDD" id="cd21294">
    <property type="entry name" value="CH_FIMB_rpt1"/>
    <property type="match status" value="1"/>
</dbReference>
<dbReference type="PROSITE" id="PS00019">
    <property type="entry name" value="ACTININ_1"/>
    <property type="match status" value="1"/>
</dbReference>
<dbReference type="PANTHER" id="PTHR19961:SF18">
    <property type="entry name" value="FI19014P1"/>
    <property type="match status" value="1"/>
</dbReference>
<protein>
    <recommendedName>
        <fullName evidence="5">Calponin-homology (CH) domain-containing protein</fullName>
    </recommendedName>
</protein>
<dbReference type="RefSeq" id="XP_012180079.1">
    <property type="nucleotide sequence ID" value="XM_012324689.1"/>
</dbReference>
<dbReference type="InterPro" id="IPR036872">
    <property type="entry name" value="CH_dom_sf"/>
</dbReference>
<keyword evidence="1" id="KW-0479">Metal-binding</keyword>
<dbReference type="InterPro" id="IPR011992">
    <property type="entry name" value="EF-hand-dom_pair"/>
</dbReference>
<dbReference type="GO" id="GO:0046872">
    <property type="term" value="F:metal ion binding"/>
    <property type="evidence" value="ECO:0007669"/>
    <property type="project" value="UniProtKB-KW"/>
</dbReference>
<dbReference type="GO" id="GO:0005884">
    <property type="term" value="C:actin filament"/>
    <property type="evidence" value="ECO:0007669"/>
    <property type="project" value="TreeGrafter"/>
</dbReference>
<dbReference type="GO" id="GO:0051015">
    <property type="term" value="F:actin filament binding"/>
    <property type="evidence" value="ECO:0007669"/>
    <property type="project" value="InterPro"/>
</dbReference>
<dbReference type="SUPFAM" id="SSF47473">
    <property type="entry name" value="EF-hand"/>
    <property type="match status" value="1"/>
</dbReference>
<keyword evidence="2" id="KW-0677">Repeat</keyword>
<keyword evidence="7" id="KW-1185">Reference proteome</keyword>
<evidence type="ECO:0000259" key="5">
    <source>
        <dbReference type="PROSITE" id="PS50021"/>
    </source>
</evidence>
<keyword evidence="3" id="KW-0106">Calcium</keyword>
<evidence type="ECO:0000256" key="3">
    <source>
        <dbReference type="ARBA" id="ARBA00022837"/>
    </source>
</evidence>
<organism evidence="6 7">
    <name type="scientific">Fibroporia radiculosa</name>
    <dbReference type="NCBI Taxonomy" id="599839"/>
    <lineage>
        <taxon>Eukaryota</taxon>
        <taxon>Fungi</taxon>
        <taxon>Dikarya</taxon>
        <taxon>Basidiomycota</taxon>
        <taxon>Agaricomycotina</taxon>
        <taxon>Agaricomycetes</taxon>
        <taxon>Polyporales</taxon>
        <taxon>Fibroporiaceae</taxon>
        <taxon>Fibroporia</taxon>
    </lineage>
</organism>
<dbReference type="FunFam" id="1.10.418.10:FF:000016">
    <property type="entry name" value="Probable fimbrin"/>
    <property type="match status" value="1"/>
</dbReference>
<dbReference type="PANTHER" id="PTHR19961">
    <property type="entry name" value="FIMBRIN/PLASTIN"/>
    <property type="match status" value="1"/>
</dbReference>
<dbReference type="GO" id="GO:0032432">
    <property type="term" value="C:actin filament bundle"/>
    <property type="evidence" value="ECO:0007669"/>
    <property type="project" value="TreeGrafter"/>
</dbReference>
<dbReference type="GeneID" id="24095707"/>
<dbReference type="GO" id="GO:0051639">
    <property type="term" value="P:actin filament network formation"/>
    <property type="evidence" value="ECO:0007669"/>
    <property type="project" value="TreeGrafter"/>
</dbReference>
<dbReference type="HOGENOM" id="CLU_015284_3_0_1"/>
<dbReference type="SUPFAM" id="SSF47576">
    <property type="entry name" value="Calponin-homology domain, CH-domain"/>
    <property type="match status" value="1"/>
</dbReference>
<dbReference type="GO" id="GO:0110009">
    <property type="term" value="P:formin-nucleated actin cable organization"/>
    <property type="evidence" value="ECO:0007669"/>
    <property type="project" value="UniProtKB-ARBA"/>
</dbReference>
<sequence>MAVTPQPWLTRINWQPDFRRKISESLFVPAMEALRLRKKYPEVSQDEMFDLINRFNAIQTDTPGRIDKAGVLQALQANGESYDHARETLKHVSVDASGKVELEDWVELNVKLRTQAPAVLPSSKGKVTVQGSNSNVSHTINEDERAEFTNHINSVLEGDPDVASRLPIPTNTMQLFDECRDGLILCKLINDSVPDTIDPRVLNKPTARKPLNAFQMTENNNIVITSAKAIGCSVVNIGSSDIAEGREHLILGLIWQVIRRGLLAQVDIKIHPELYRLCEEGETIEDLLRLTPDQILLRWFNYHLKQAGWKRRVNNFSRDVSDGENYTVLLNQLKPEQCSLSPLQTRDTRQRAEQVLQNADAIGCRKYLTVSSLVSGNPRLNLAFVANLFNNHPGLAPYDEQEAKDYGAVEDFDAEGEREARVFTLWLNSLGVDPGVFNLFENLRDGVIILQAFDKIMPGSVVWRRVSKPKAGAVQDSYAAGGDGEEEEDIGVTPNQSKLSRFKQVENCNYSVELAKQNGMHMVGIQGADIVDGTKTLVLGLVWQLMRFVLTAYYRFNMSLNTLSRLSIVKTLSSISGKGRPISDTEILKWANTTAQKAKPGVRPIRSFKDPSLTTGLFFLDLLEALRPGIVDPSLVIQVSEAGDYEDRRQNAKLAISIARKMNALIFLVPEDIVDVRPRLIMTFVGSLMAIGNQ</sequence>
<evidence type="ECO:0000256" key="2">
    <source>
        <dbReference type="ARBA" id="ARBA00022737"/>
    </source>
</evidence>
<gene>
    <name evidence="6" type="ORF">FIBRA_02838</name>
</gene>
<dbReference type="FunFam" id="1.10.418.10:FF:000042">
    <property type="entry name" value="Fimbrin, putative"/>
    <property type="match status" value="1"/>
</dbReference>
<dbReference type="GO" id="GO:0030479">
    <property type="term" value="C:actin cortical patch"/>
    <property type="evidence" value="ECO:0007669"/>
    <property type="project" value="UniProtKB-ARBA"/>
</dbReference>
<dbReference type="AlphaFoldDB" id="J4I9A0"/>
<dbReference type="CDD" id="cd21220">
    <property type="entry name" value="CH_PLS_FIM_rpt4"/>
    <property type="match status" value="1"/>
</dbReference>
<evidence type="ECO:0000256" key="4">
    <source>
        <dbReference type="ARBA" id="ARBA00023203"/>
    </source>
</evidence>
<keyword evidence="4" id="KW-0009">Actin-binding</keyword>
<dbReference type="OrthoDB" id="431378at2759"/>
<dbReference type="InterPro" id="IPR039959">
    <property type="entry name" value="Fimbrin/Plastin"/>
</dbReference>
<dbReference type="CDD" id="cd21300">
    <property type="entry name" value="CH_FIMB_rpt3"/>
    <property type="match status" value="1"/>
</dbReference>
<dbReference type="SMART" id="SM00033">
    <property type="entry name" value="CH"/>
    <property type="match status" value="4"/>
</dbReference>
<accession>J4I9A0</accession>
<feature type="domain" description="Calponin-homology (CH)" evidence="5">
    <location>
        <begin position="581"/>
        <end position="693"/>
    </location>
</feature>
<feature type="domain" description="Calponin-homology (CH)" evidence="5">
    <location>
        <begin position="142"/>
        <end position="262"/>
    </location>
</feature>
<dbReference type="FunFam" id="1.10.418.10:FF:000010">
    <property type="entry name" value="Plastin-3 isoform 1"/>
    <property type="match status" value="1"/>
</dbReference>
<evidence type="ECO:0000313" key="6">
    <source>
        <dbReference type="EMBL" id="CCM00796.1"/>
    </source>
</evidence>